<evidence type="ECO:0000313" key="3">
    <source>
        <dbReference type="EMBL" id="PJE62661.1"/>
    </source>
</evidence>
<feature type="domain" description="Big-1" evidence="2">
    <location>
        <begin position="59"/>
        <end position="144"/>
    </location>
</feature>
<dbReference type="Pfam" id="PF02369">
    <property type="entry name" value="Big_1"/>
    <property type="match status" value="1"/>
</dbReference>
<name>A0A2M8KRV2_9BACT</name>
<protein>
    <recommendedName>
        <fullName evidence="2">Big-1 domain-containing protein</fullName>
    </recommendedName>
</protein>
<dbReference type="Proteomes" id="UP000229554">
    <property type="component" value="Unassembled WGS sequence"/>
</dbReference>
<organism evidence="3 4">
    <name type="scientific">Candidatus Roizmanbacteria bacterium CG10_big_fil_rev_8_21_14_0_10_39_6</name>
    <dbReference type="NCBI Taxonomy" id="1974853"/>
    <lineage>
        <taxon>Bacteria</taxon>
        <taxon>Candidatus Roizmaniibacteriota</taxon>
    </lineage>
</organism>
<dbReference type="Gene3D" id="2.60.40.10">
    <property type="entry name" value="Immunoglobulins"/>
    <property type="match status" value="1"/>
</dbReference>
<proteinExistence type="inferred from homology"/>
<dbReference type="InterPro" id="IPR003344">
    <property type="entry name" value="Big_1_dom"/>
</dbReference>
<sequence>MREIFHRLKKNNLMSLSILLLLLLLLSVGVNIRFLYSSKAAEPSKIQLVSSTNSYMFLSPVTAQANDTERIRVSVFVLNERGIGVANQEVTLKHMPEVKTEAIQSVSDNYGRAIFDIYTQTPGNYSIEALVNNQTIGEAVSAVFK</sequence>
<comment type="caution">
    <text evidence="3">The sequence shown here is derived from an EMBL/GenBank/DDBJ whole genome shotgun (WGS) entry which is preliminary data.</text>
</comment>
<comment type="similarity">
    <text evidence="1">Belongs to the intimin/invasin family.</text>
</comment>
<evidence type="ECO:0000256" key="1">
    <source>
        <dbReference type="ARBA" id="ARBA00010116"/>
    </source>
</evidence>
<evidence type="ECO:0000259" key="2">
    <source>
        <dbReference type="Pfam" id="PF02369"/>
    </source>
</evidence>
<gene>
    <name evidence="3" type="ORF">COU88_03815</name>
</gene>
<accession>A0A2M8KRV2</accession>
<dbReference type="InterPro" id="IPR013783">
    <property type="entry name" value="Ig-like_fold"/>
</dbReference>
<dbReference type="EMBL" id="PFED01000153">
    <property type="protein sequence ID" value="PJE62661.1"/>
    <property type="molecule type" value="Genomic_DNA"/>
</dbReference>
<dbReference type="SUPFAM" id="SSF49373">
    <property type="entry name" value="Invasin/intimin cell-adhesion fragments"/>
    <property type="match status" value="1"/>
</dbReference>
<evidence type="ECO:0000313" key="4">
    <source>
        <dbReference type="Proteomes" id="UP000229554"/>
    </source>
</evidence>
<reference evidence="4" key="1">
    <citation type="submission" date="2017-09" db="EMBL/GenBank/DDBJ databases">
        <title>Depth-based differentiation of microbial function through sediment-hosted aquifers and enrichment of novel symbionts in the deep terrestrial subsurface.</title>
        <authorList>
            <person name="Probst A.J."/>
            <person name="Ladd B."/>
            <person name="Jarett J.K."/>
            <person name="Geller-Mcgrath D.E."/>
            <person name="Sieber C.M.K."/>
            <person name="Emerson J.B."/>
            <person name="Anantharaman K."/>
            <person name="Thomas B.C."/>
            <person name="Malmstrom R."/>
            <person name="Stieglmeier M."/>
            <person name="Klingl A."/>
            <person name="Woyke T."/>
            <person name="Ryan C.M."/>
            <person name="Banfield J.F."/>
        </authorList>
    </citation>
    <scope>NUCLEOTIDE SEQUENCE [LARGE SCALE GENOMIC DNA]</scope>
</reference>
<dbReference type="InterPro" id="IPR008964">
    <property type="entry name" value="Invasin/intimin_cell_adhesion"/>
</dbReference>
<dbReference type="AlphaFoldDB" id="A0A2M8KRV2"/>